<dbReference type="GO" id="GO:0006740">
    <property type="term" value="P:NADPH regeneration"/>
    <property type="evidence" value="ECO:0007669"/>
    <property type="project" value="TreeGrafter"/>
</dbReference>
<dbReference type="InterPro" id="IPR036291">
    <property type="entry name" value="NAD(P)-bd_dom_sf"/>
</dbReference>
<feature type="domain" description="GFO/IDH/MocA-like oxidoreductase" evidence="4">
    <location>
        <begin position="131"/>
        <end position="260"/>
    </location>
</feature>
<dbReference type="eggNOG" id="COG0673">
    <property type="taxonomic scope" value="Bacteria"/>
</dbReference>
<dbReference type="InterPro" id="IPR055170">
    <property type="entry name" value="GFO_IDH_MocA-like_dom"/>
</dbReference>
<sequence>MVVKVGIVGLGRLGKIHAENLSKKIYNCELIAATSIVDEELNWAQKELGVKYLYHDFDEMIANDEVDAIFIVSPSSFHPDQVVKALNKNKHVFSEKPLGLSVEDIQEILPVINSSSNKFMLGFMRRFDDSYRYAKEKVDAGEIGDITLIRCYSIDPSDGMKSFVNFAKNSNSGGIFSDMSIHDIDVIRWFLNSEDSGVNRVWSLGNNVAYPVLNDLNELETGAAMLQLTDDKIGMLVAGRNAAHGYHVETEIIGTKGTLRIAATPEKNLVQVMNSSGVVRPTSQNFPERFQQAFMSEEQYFIDAISNDTEIEIKAEDGLYATQVAIALQESYDSNEIINIKGGQ</sequence>
<dbReference type="Gene3D" id="3.40.50.720">
    <property type="entry name" value="NAD(P)-binding Rossmann-like Domain"/>
    <property type="match status" value="1"/>
</dbReference>
<evidence type="ECO:0000313" key="5">
    <source>
        <dbReference type="EMBL" id="KRK80815.1"/>
    </source>
</evidence>
<evidence type="ECO:0000256" key="2">
    <source>
        <dbReference type="ARBA" id="ARBA00023002"/>
    </source>
</evidence>
<dbReference type="PANTHER" id="PTHR42840">
    <property type="entry name" value="NAD(P)-BINDING ROSSMANN-FOLD SUPERFAMILY PROTEIN-RELATED"/>
    <property type="match status" value="1"/>
</dbReference>
<keyword evidence="2" id="KW-0560">Oxidoreductase</keyword>
<dbReference type="STRING" id="1423775.FD03_GL000949"/>
<dbReference type="InterPro" id="IPR000683">
    <property type="entry name" value="Gfo/Idh/MocA-like_OxRdtase_N"/>
</dbReference>
<accession>A0A0R1KAX8</accession>
<proteinExistence type="inferred from homology"/>
<dbReference type="Pfam" id="PF22725">
    <property type="entry name" value="GFO_IDH_MocA_C3"/>
    <property type="match status" value="1"/>
</dbReference>
<evidence type="ECO:0000256" key="1">
    <source>
        <dbReference type="ARBA" id="ARBA00010928"/>
    </source>
</evidence>
<dbReference type="EMBL" id="AZDZ01000002">
    <property type="protein sequence ID" value="KRK80815.1"/>
    <property type="molecule type" value="Genomic_DNA"/>
</dbReference>
<dbReference type="PATRIC" id="fig|1423775.4.peg.976"/>
<organism evidence="5 6">
    <name type="scientific">Companilactobacillus nodensis DSM 19682 = JCM 14932 = NBRC 107160</name>
    <dbReference type="NCBI Taxonomy" id="1423775"/>
    <lineage>
        <taxon>Bacteria</taxon>
        <taxon>Bacillati</taxon>
        <taxon>Bacillota</taxon>
        <taxon>Bacilli</taxon>
        <taxon>Lactobacillales</taxon>
        <taxon>Lactobacillaceae</taxon>
        <taxon>Companilactobacillus</taxon>
    </lineage>
</organism>
<dbReference type="OrthoDB" id="9815825at2"/>
<dbReference type="GO" id="GO:0016491">
    <property type="term" value="F:oxidoreductase activity"/>
    <property type="evidence" value="ECO:0007669"/>
    <property type="project" value="UniProtKB-KW"/>
</dbReference>
<dbReference type="AlphaFoldDB" id="A0A0R1KAX8"/>
<dbReference type="Proteomes" id="UP000051248">
    <property type="component" value="Unassembled WGS sequence"/>
</dbReference>
<comment type="caution">
    <text evidence="5">The sequence shown here is derived from an EMBL/GenBank/DDBJ whole genome shotgun (WGS) entry which is preliminary data.</text>
</comment>
<dbReference type="GO" id="GO:0000166">
    <property type="term" value="F:nucleotide binding"/>
    <property type="evidence" value="ECO:0007669"/>
    <property type="project" value="InterPro"/>
</dbReference>
<name>A0A0R1KAX8_9LACO</name>
<reference evidence="5 6" key="1">
    <citation type="journal article" date="2015" name="Genome Announc.">
        <title>Expanding the biotechnology potential of lactobacilli through comparative genomics of 213 strains and associated genera.</title>
        <authorList>
            <person name="Sun Z."/>
            <person name="Harris H.M."/>
            <person name="McCann A."/>
            <person name="Guo C."/>
            <person name="Argimon S."/>
            <person name="Zhang W."/>
            <person name="Yang X."/>
            <person name="Jeffery I.B."/>
            <person name="Cooney J.C."/>
            <person name="Kagawa T.F."/>
            <person name="Liu W."/>
            <person name="Song Y."/>
            <person name="Salvetti E."/>
            <person name="Wrobel A."/>
            <person name="Rasinkangas P."/>
            <person name="Parkhill J."/>
            <person name="Rea M.C."/>
            <person name="O'Sullivan O."/>
            <person name="Ritari J."/>
            <person name="Douillard F.P."/>
            <person name="Paul Ross R."/>
            <person name="Yang R."/>
            <person name="Briner A.E."/>
            <person name="Felis G.E."/>
            <person name="de Vos W.M."/>
            <person name="Barrangou R."/>
            <person name="Klaenhammer T.R."/>
            <person name="Caufield P.W."/>
            <person name="Cui Y."/>
            <person name="Zhang H."/>
            <person name="O'Toole P.W."/>
        </authorList>
    </citation>
    <scope>NUCLEOTIDE SEQUENCE [LARGE SCALE GENOMIC DNA]</scope>
    <source>
        <strain evidence="5 6">DSM 19682</strain>
    </source>
</reference>
<feature type="domain" description="Gfo/Idh/MocA-like oxidoreductase N-terminal" evidence="3">
    <location>
        <begin position="3"/>
        <end position="123"/>
    </location>
</feature>
<dbReference type="Pfam" id="PF01408">
    <property type="entry name" value="GFO_IDH_MocA"/>
    <property type="match status" value="1"/>
</dbReference>
<protein>
    <submittedName>
        <fullName evidence="5">Inositol dehydrogenase</fullName>
    </submittedName>
</protein>
<dbReference type="Gene3D" id="3.30.360.10">
    <property type="entry name" value="Dihydrodipicolinate Reductase, domain 2"/>
    <property type="match status" value="1"/>
</dbReference>
<dbReference type="SUPFAM" id="SSF55347">
    <property type="entry name" value="Glyceraldehyde-3-phosphate dehydrogenase-like, C-terminal domain"/>
    <property type="match status" value="1"/>
</dbReference>
<gene>
    <name evidence="5" type="ORF">FD03_GL000949</name>
</gene>
<evidence type="ECO:0000259" key="3">
    <source>
        <dbReference type="Pfam" id="PF01408"/>
    </source>
</evidence>
<dbReference type="PANTHER" id="PTHR42840:SF3">
    <property type="entry name" value="BINDING ROSSMANN FOLD OXIDOREDUCTASE, PUTATIVE (AFU_ORTHOLOGUE AFUA_2G10240)-RELATED"/>
    <property type="match status" value="1"/>
</dbReference>
<dbReference type="RefSeq" id="WP_034543287.1">
    <property type="nucleotide sequence ID" value="NZ_AZDZ01000002.1"/>
</dbReference>
<evidence type="ECO:0000313" key="6">
    <source>
        <dbReference type="Proteomes" id="UP000051248"/>
    </source>
</evidence>
<keyword evidence="6" id="KW-1185">Reference proteome</keyword>
<evidence type="ECO:0000259" key="4">
    <source>
        <dbReference type="Pfam" id="PF22725"/>
    </source>
</evidence>
<comment type="similarity">
    <text evidence="1">Belongs to the Gfo/Idh/MocA family.</text>
</comment>
<dbReference type="GO" id="GO:0005737">
    <property type="term" value="C:cytoplasm"/>
    <property type="evidence" value="ECO:0007669"/>
    <property type="project" value="TreeGrafter"/>
</dbReference>
<dbReference type="SUPFAM" id="SSF51735">
    <property type="entry name" value="NAD(P)-binding Rossmann-fold domains"/>
    <property type="match status" value="1"/>
</dbReference>